<evidence type="ECO:0000313" key="2">
    <source>
        <dbReference type="EMBL" id="SFF25123.1"/>
    </source>
</evidence>
<feature type="transmembrane region" description="Helical" evidence="1">
    <location>
        <begin position="105"/>
        <end position="124"/>
    </location>
</feature>
<evidence type="ECO:0000256" key="1">
    <source>
        <dbReference type="SAM" id="Phobius"/>
    </source>
</evidence>
<feature type="transmembrane region" description="Helical" evidence="1">
    <location>
        <begin position="144"/>
        <end position="164"/>
    </location>
</feature>
<dbReference type="AlphaFoldDB" id="A0A1I2H6Y6"/>
<dbReference type="Proteomes" id="UP000183129">
    <property type="component" value="Unassembled WGS sequence"/>
</dbReference>
<feature type="transmembrane region" description="Helical" evidence="1">
    <location>
        <begin position="52"/>
        <end position="74"/>
    </location>
</feature>
<protein>
    <submittedName>
        <fullName evidence="2">Uncharacterized protein</fullName>
    </submittedName>
</protein>
<gene>
    <name evidence="2" type="ORF">SAMN03003324_03003</name>
</gene>
<dbReference type="STRING" id="34086.SAMN04488084_102336"/>
<sequence length="174" mass="19556">MKKSDIYEIAIRILGLYLITILITQFRDVLMFASIVIQNPNHSEQPGEIDQWPIFIITIASFILLSIFAALLIFKAKDITNRICRKEDMEVETGAGMERKTIYEIALTLLGLITIVQALPEFLFKFRQHLQLIQGGQANRDGEIQLLVILGLKLVIGVLSVVYAKAISVSLGKK</sequence>
<dbReference type="RefSeq" id="WP_037438002.1">
    <property type="nucleotide sequence ID" value="NZ_FONS01000007.1"/>
</dbReference>
<name>A0A1I2H6Y6_9SPHI</name>
<organism evidence="2 3">
    <name type="scientific">Pedobacter antarcticus</name>
    <dbReference type="NCBI Taxonomy" id="34086"/>
    <lineage>
        <taxon>Bacteria</taxon>
        <taxon>Pseudomonadati</taxon>
        <taxon>Bacteroidota</taxon>
        <taxon>Sphingobacteriia</taxon>
        <taxon>Sphingobacteriales</taxon>
        <taxon>Sphingobacteriaceae</taxon>
        <taxon>Pedobacter</taxon>
    </lineage>
</organism>
<proteinExistence type="predicted"/>
<keyword evidence="1" id="KW-1133">Transmembrane helix</keyword>
<keyword evidence="1" id="KW-0472">Membrane</keyword>
<feature type="transmembrane region" description="Helical" evidence="1">
    <location>
        <begin position="12"/>
        <end position="37"/>
    </location>
</feature>
<keyword evidence="1" id="KW-0812">Transmembrane</keyword>
<evidence type="ECO:0000313" key="3">
    <source>
        <dbReference type="Proteomes" id="UP000183129"/>
    </source>
</evidence>
<accession>A0A1I2H6Y6</accession>
<dbReference type="EMBL" id="FONS01000007">
    <property type="protein sequence ID" value="SFF25123.1"/>
    <property type="molecule type" value="Genomic_DNA"/>
</dbReference>
<reference evidence="2 3" key="1">
    <citation type="submission" date="2016-10" db="EMBL/GenBank/DDBJ databases">
        <authorList>
            <person name="de Groot N.N."/>
        </authorList>
    </citation>
    <scope>NUCLEOTIDE SEQUENCE [LARGE SCALE GENOMIC DNA]</scope>
    <source>
        <strain evidence="2 3">ATCC 51969</strain>
    </source>
</reference>